<feature type="chain" id="PRO_5031186080" evidence="3">
    <location>
        <begin position="24"/>
        <end position="335"/>
    </location>
</feature>
<accession>A0A7S3PR34</accession>
<feature type="signal peptide" evidence="3">
    <location>
        <begin position="1"/>
        <end position="23"/>
    </location>
</feature>
<dbReference type="AlphaFoldDB" id="A0A7S3PR34"/>
<feature type="region of interest" description="Disordered" evidence="1">
    <location>
        <begin position="174"/>
        <end position="198"/>
    </location>
</feature>
<dbReference type="EMBL" id="HBIN01023013">
    <property type="protein sequence ID" value="CAE0447741.1"/>
    <property type="molecule type" value="Transcribed_RNA"/>
</dbReference>
<keyword evidence="2" id="KW-0472">Membrane</keyword>
<gene>
    <name evidence="4" type="ORF">ASTO00021_LOCUS17704</name>
</gene>
<organism evidence="4">
    <name type="scientific">Aplanochytrium stocchinoi</name>
    <dbReference type="NCBI Taxonomy" id="215587"/>
    <lineage>
        <taxon>Eukaryota</taxon>
        <taxon>Sar</taxon>
        <taxon>Stramenopiles</taxon>
        <taxon>Bigyra</taxon>
        <taxon>Labyrinthulomycetes</taxon>
        <taxon>Thraustochytrida</taxon>
        <taxon>Thraustochytriidae</taxon>
        <taxon>Aplanochytrium</taxon>
    </lineage>
</organism>
<feature type="compositionally biased region" description="Low complexity" evidence="1">
    <location>
        <begin position="177"/>
        <end position="198"/>
    </location>
</feature>
<feature type="transmembrane region" description="Helical" evidence="2">
    <location>
        <begin position="260"/>
        <end position="284"/>
    </location>
</feature>
<evidence type="ECO:0000313" key="4">
    <source>
        <dbReference type="EMBL" id="CAE0447741.1"/>
    </source>
</evidence>
<proteinExistence type="predicted"/>
<evidence type="ECO:0000256" key="1">
    <source>
        <dbReference type="SAM" id="MobiDB-lite"/>
    </source>
</evidence>
<reference evidence="4" key="1">
    <citation type="submission" date="2021-01" db="EMBL/GenBank/DDBJ databases">
        <authorList>
            <person name="Corre E."/>
            <person name="Pelletier E."/>
            <person name="Niang G."/>
            <person name="Scheremetjew M."/>
            <person name="Finn R."/>
            <person name="Kale V."/>
            <person name="Holt S."/>
            <person name="Cochrane G."/>
            <person name="Meng A."/>
            <person name="Brown T."/>
            <person name="Cohen L."/>
        </authorList>
    </citation>
    <scope>NUCLEOTIDE SEQUENCE</scope>
    <source>
        <strain evidence="4">GSBS06</strain>
    </source>
</reference>
<evidence type="ECO:0000256" key="3">
    <source>
        <dbReference type="SAM" id="SignalP"/>
    </source>
</evidence>
<protein>
    <submittedName>
        <fullName evidence="4">Uncharacterized protein</fullName>
    </submittedName>
</protein>
<keyword evidence="2" id="KW-1133">Transmembrane helix</keyword>
<keyword evidence="3" id="KW-0732">Signal</keyword>
<name>A0A7S3PR34_9STRA</name>
<keyword evidence="2" id="KW-0812">Transmembrane</keyword>
<evidence type="ECO:0000256" key="2">
    <source>
        <dbReference type="SAM" id="Phobius"/>
    </source>
</evidence>
<sequence>MALLPSFSTLAFVVLAVVAVANGLEVKVLVKNGNSYSNCDFWTADDSVWAVSVNGNSPEFYRSSGYNWCGLHDNNLPRYQYSSSFSCSNQITRVHVCFYAGDDNTLGVSCALSEGIDSLSDLACLKSSCVMNYLPACTGGDCSLTIPKQISVRGSNGIRGFVNYNIERRGNCPTAAPTQSTFSPSGSPSTSSPTEFPSHSPTIACGNVGERCGRDDYCCVNGTYCNSVNQTLSICERLNIGTQRQSAQSDGASNGMSDGMLILVLFLFSIFLALFICVAGYKIYILPTKKENVKHIADKNEEALDQQEGEHGNEKELYDETIGDSTPVEFRITSA</sequence>